<name>A0A4C1XPQ3_EUMVA</name>
<proteinExistence type="predicted"/>
<comment type="caution">
    <text evidence="1">The sequence shown here is derived from an EMBL/GenBank/DDBJ whole genome shotgun (WGS) entry which is preliminary data.</text>
</comment>
<sequence length="155" mass="17478">MGQPPPRLSDDMAKKVTVRYKRPDCRAWKSRGGALFRQNVCTRRSGGDNPLKPARRREALTLGIPISQCSNIVYIHLPLYKFTSRALLMFGSEQMDRFFFGALSEDKRACEPPEYRWSTLFMESRDSGGVTSALPASWVGNRISDGGSNVLMERT</sequence>
<gene>
    <name evidence="1" type="ORF">EVAR_38714_1</name>
</gene>
<accession>A0A4C1XPQ3</accession>
<dbReference type="Proteomes" id="UP000299102">
    <property type="component" value="Unassembled WGS sequence"/>
</dbReference>
<evidence type="ECO:0000313" key="2">
    <source>
        <dbReference type="Proteomes" id="UP000299102"/>
    </source>
</evidence>
<dbReference type="AlphaFoldDB" id="A0A4C1XPQ3"/>
<protein>
    <submittedName>
        <fullName evidence="1">Uncharacterized protein</fullName>
    </submittedName>
</protein>
<organism evidence="1 2">
    <name type="scientific">Eumeta variegata</name>
    <name type="common">Bagworm moth</name>
    <name type="synonym">Eumeta japonica</name>
    <dbReference type="NCBI Taxonomy" id="151549"/>
    <lineage>
        <taxon>Eukaryota</taxon>
        <taxon>Metazoa</taxon>
        <taxon>Ecdysozoa</taxon>
        <taxon>Arthropoda</taxon>
        <taxon>Hexapoda</taxon>
        <taxon>Insecta</taxon>
        <taxon>Pterygota</taxon>
        <taxon>Neoptera</taxon>
        <taxon>Endopterygota</taxon>
        <taxon>Lepidoptera</taxon>
        <taxon>Glossata</taxon>
        <taxon>Ditrysia</taxon>
        <taxon>Tineoidea</taxon>
        <taxon>Psychidae</taxon>
        <taxon>Oiketicinae</taxon>
        <taxon>Eumeta</taxon>
    </lineage>
</organism>
<reference evidence="1 2" key="1">
    <citation type="journal article" date="2019" name="Commun. Biol.">
        <title>The bagworm genome reveals a unique fibroin gene that provides high tensile strength.</title>
        <authorList>
            <person name="Kono N."/>
            <person name="Nakamura H."/>
            <person name="Ohtoshi R."/>
            <person name="Tomita M."/>
            <person name="Numata K."/>
            <person name="Arakawa K."/>
        </authorList>
    </citation>
    <scope>NUCLEOTIDE SEQUENCE [LARGE SCALE GENOMIC DNA]</scope>
</reference>
<dbReference type="EMBL" id="BGZK01000891">
    <property type="protein sequence ID" value="GBP64227.1"/>
    <property type="molecule type" value="Genomic_DNA"/>
</dbReference>
<keyword evidence="2" id="KW-1185">Reference proteome</keyword>
<evidence type="ECO:0000313" key="1">
    <source>
        <dbReference type="EMBL" id="GBP64227.1"/>
    </source>
</evidence>